<evidence type="ECO:0008006" key="5">
    <source>
        <dbReference type="Google" id="ProtNLM"/>
    </source>
</evidence>
<dbReference type="Proteomes" id="UP000830835">
    <property type="component" value="Unassembled WGS sequence"/>
</dbReference>
<feature type="region of interest" description="Disordered" evidence="2">
    <location>
        <begin position="77"/>
        <end position="98"/>
    </location>
</feature>
<dbReference type="RefSeq" id="WP_244349697.1">
    <property type="nucleotide sequence ID" value="NZ_JAFIRA010000010.1"/>
</dbReference>
<evidence type="ECO:0000256" key="1">
    <source>
        <dbReference type="SAM" id="Coils"/>
    </source>
</evidence>
<proteinExistence type="predicted"/>
<accession>A0ABT0C9G8</accession>
<dbReference type="EMBL" id="JAFIRA010000010">
    <property type="protein sequence ID" value="MCJ2542433.1"/>
    <property type="molecule type" value="Genomic_DNA"/>
</dbReference>
<sequence length="134" mass="14193">MAETDNPIANFAQKAFYLGMGLAAVAADNAAKVAGKAGSRLFELRKQAQALLDELVERGAMSAEEARAFMDTMAANANRKGEPGQGSGPRRISIDDIGDEADEAGTAIELSEAARLRQQIAELQAELDRIKGKS</sequence>
<comment type="caution">
    <text evidence="3">The sequence shown here is derived from an EMBL/GenBank/DDBJ whole genome shotgun (WGS) entry which is preliminary data.</text>
</comment>
<gene>
    <name evidence="3" type="ORF">JX360_05855</name>
</gene>
<organism evidence="3 4">
    <name type="scientific">Thermostichus vulcanus str. 'Rupite'</name>
    <dbReference type="NCBI Taxonomy" id="2813851"/>
    <lineage>
        <taxon>Bacteria</taxon>
        <taxon>Bacillati</taxon>
        <taxon>Cyanobacteriota</taxon>
        <taxon>Cyanophyceae</taxon>
        <taxon>Thermostichales</taxon>
        <taxon>Thermostichaceae</taxon>
        <taxon>Thermostichus</taxon>
    </lineage>
</organism>
<feature type="coiled-coil region" evidence="1">
    <location>
        <begin position="106"/>
        <end position="133"/>
    </location>
</feature>
<reference evidence="3" key="1">
    <citation type="submission" date="2021-02" db="EMBL/GenBank/DDBJ databases">
        <title>The CRISPR/cas machinery reduction and long-range gene transfer in the hot spring cyanobacterium Synechococcus.</title>
        <authorList>
            <person name="Dvorak P."/>
            <person name="Jahodarova E."/>
            <person name="Hasler P."/>
            <person name="Poulickova A."/>
        </authorList>
    </citation>
    <scope>NUCLEOTIDE SEQUENCE</scope>
    <source>
        <strain evidence="3">Rupite</strain>
    </source>
</reference>
<keyword evidence="4" id="KW-1185">Reference proteome</keyword>
<evidence type="ECO:0000256" key="2">
    <source>
        <dbReference type="SAM" id="MobiDB-lite"/>
    </source>
</evidence>
<protein>
    <recommendedName>
        <fullName evidence="5">Phasin family protein</fullName>
    </recommendedName>
</protein>
<evidence type="ECO:0000313" key="4">
    <source>
        <dbReference type="Proteomes" id="UP000830835"/>
    </source>
</evidence>
<name>A0ABT0C9G8_THEVL</name>
<evidence type="ECO:0000313" key="3">
    <source>
        <dbReference type="EMBL" id="MCJ2542433.1"/>
    </source>
</evidence>
<keyword evidence="1" id="KW-0175">Coiled coil</keyword>